<name>A0A0R1N8K5_9LACO</name>
<protein>
    <recommendedName>
        <fullName evidence="8">Chaperone protein DnaK</fullName>
    </recommendedName>
</protein>
<dbReference type="Pfam" id="PF00012">
    <property type="entry name" value="HSP70"/>
    <property type="match status" value="1"/>
</dbReference>
<dbReference type="Gene3D" id="2.60.34.10">
    <property type="entry name" value="Substrate Binding Domain Of DNAk, Chain A, domain 1"/>
    <property type="match status" value="1"/>
</dbReference>
<proteinExistence type="inferred from homology"/>
<comment type="caution">
    <text evidence="6">The sequence shown here is derived from an EMBL/GenBank/DDBJ whole genome shotgun (WGS) entry which is preliminary data.</text>
</comment>
<evidence type="ECO:0000256" key="5">
    <source>
        <dbReference type="RuleBase" id="RU003322"/>
    </source>
</evidence>
<dbReference type="Proteomes" id="UP000051330">
    <property type="component" value="Unassembled WGS sequence"/>
</dbReference>
<dbReference type="GO" id="GO:0005524">
    <property type="term" value="F:ATP binding"/>
    <property type="evidence" value="ECO:0007669"/>
    <property type="project" value="UniProtKB-KW"/>
</dbReference>
<keyword evidence="4" id="KW-0143">Chaperone</keyword>
<dbReference type="AlphaFoldDB" id="A0A0R1N8K5"/>
<dbReference type="SUPFAM" id="SSF53067">
    <property type="entry name" value="Actin-like ATPase domain"/>
    <property type="match status" value="2"/>
</dbReference>
<dbReference type="Gene3D" id="3.90.640.10">
    <property type="entry name" value="Actin, Chain A, domain 4"/>
    <property type="match status" value="1"/>
</dbReference>
<dbReference type="PATRIC" id="fig|1423792.3.peg.1909"/>
<evidence type="ECO:0000313" key="6">
    <source>
        <dbReference type="EMBL" id="KRL13850.1"/>
    </source>
</evidence>
<reference evidence="6 7" key="1">
    <citation type="journal article" date="2015" name="Genome Announc.">
        <title>Expanding the biotechnology potential of lactobacilli through comparative genomics of 213 strains and associated genera.</title>
        <authorList>
            <person name="Sun Z."/>
            <person name="Harris H.M."/>
            <person name="McCann A."/>
            <person name="Guo C."/>
            <person name="Argimon S."/>
            <person name="Zhang W."/>
            <person name="Yang X."/>
            <person name="Jeffery I.B."/>
            <person name="Cooney J.C."/>
            <person name="Kagawa T.F."/>
            <person name="Liu W."/>
            <person name="Song Y."/>
            <person name="Salvetti E."/>
            <person name="Wrobel A."/>
            <person name="Rasinkangas P."/>
            <person name="Parkhill J."/>
            <person name="Rea M.C."/>
            <person name="O'Sullivan O."/>
            <person name="Ritari J."/>
            <person name="Douillard F.P."/>
            <person name="Paul Ross R."/>
            <person name="Yang R."/>
            <person name="Briner A.E."/>
            <person name="Felis G.E."/>
            <person name="de Vos W.M."/>
            <person name="Barrangou R."/>
            <person name="Klaenhammer T.R."/>
            <person name="Caufield P.W."/>
            <person name="Cui Y."/>
            <person name="Zhang H."/>
            <person name="O'Toole P.W."/>
        </authorList>
    </citation>
    <scope>NUCLEOTIDE SEQUENCE [LARGE SCALE GENOMIC DNA]</scope>
    <source>
        <strain evidence="6 7">DSM 12744</strain>
    </source>
</reference>
<accession>A0A0R1N8K5</accession>
<dbReference type="InterPro" id="IPR029047">
    <property type="entry name" value="HSP70_peptide-bd_sf"/>
</dbReference>
<evidence type="ECO:0000256" key="3">
    <source>
        <dbReference type="ARBA" id="ARBA00022840"/>
    </source>
</evidence>
<organism evidence="6 7">
    <name type="scientific">Schleiferilactobacillus perolens DSM 12744</name>
    <dbReference type="NCBI Taxonomy" id="1423792"/>
    <lineage>
        <taxon>Bacteria</taxon>
        <taxon>Bacillati</taxon>
        <taxon>Bacillota</taxon>
        <taxon>Bacilli</taxon>
        <taxon>Lactobacillales</taxon>
        <taxon>Lactobacillaceae</taxon>
        <taxon>Schleiferilactobacillus</taxon>
    </lineage>
</organism>
<sequence length="559" mass="61453">MTVIGIDFGTANSLVGYFDGQAPRIIPNEWGAEVTPTVVNVDETGQVTVGAVAQSRGILNPDATAANFKSLLGTAKQYHLRDRQFTPTELTALVLKSQRISAERYLHETISEAIVSVPSYFDNQQRDALIQAAQLAGLTVMKLVCDPVAALAASGISADQESRVLVADMGRDRFTVSAVHTIGKTRQVTAQATVNHLGGADFTQTLVDDFIVQKGLSELDAAAYMQIATQMEIIKRGLHFTNQETVFLTVRGDEYTYTLTAEHLSKIFAPLIDILTEPFATVLHRVGWQLAAVDKIVFSGAGGEFPVIQQHVRTLQGNLSIVSDTPGDRVALGVAALAGMPLQDLMRPEMILTPTAAHSYGIQTRRKTFAGWLTDGFVPLIERGQPLPVEKTVKLATNPADTEVFIPIFLGESMHNRNNLQIGECHLQKHPQANELIVITFRLAADGELQILVSNEATDELTQQTIEVTPTVVNQPVDQATVQRVNAFAVPQKNEEEDQLILTQLERLANENNGAIRQQFENKRRQLIQLLADHNPAAIAKYRQEFDAFLRDMQSEYIL</sequence>
<dbReference type="EMBL" id="AZEC01000003">
    <property type="protein sequence ID" value="KRL13850.1"/>
    <property type="molecule type" value="Genomic_DNA"/>
</dbReference>
<keyword evidence="7" id="KW-1185">Reference proteome</keyword>
<dbReference type="OrthoDB" id="9766019at2"/>
<dbReference type="SUPFAM" id="SSF100920">
    <property type="entry name" value="Heat shock protein 70kD (HSP70), peptide-binding domain"/>
    <property type="match status" value="1"/>
</dbReference>
<keyword evidence="3 5" id="KW-0067">ATP-binding</keyword>
<dbReference type="InterPro" id="IPR013126">
    <property type="entry name" value="Hsp_70_fam"/>
</dbReference>
<evidence type="ECO:0000256" key="4">
    <source>
        <dbReference type="ARBA" id="ARBA00023186"/>
    </source>
</evidence>
<dbReference type="RefSeq" id="WP_057818779.1">
    <property type="nucleotide sequence ID" value="NZ_AZEC01000003.1"/>
</dbReference>
<evidence type="ECO:0008006" key="8">
    <source>
        <dbReference type="Google" id="ProtNLM"/>
    </source>
</evidence>
<evidence type="ECO:0000256" key="2">
    <source>
        <dbReference type="ARBA" id="ARBA00022741"/>
    </source>
</evidence>
<comment type="similarity">
    <text evidence="1 5">Belongs to the heat shock protein 70 family.</text>
</comment>
<dbReference type="InterPro" id="IPR043129">
    <property type="entry name" value="ATPase_NBD"/>
</dbReference>
<evidence type="ECO:0000256" key="1">
    <source>
        <dbReference type="ARBA" id="ARBA00007381"/>
    </source>
</evidence>
<dbReference type="Gene3D" id="3.30.420.40">
    <property type="match status" value="2"/>
</dbReference>
<gene>
    <name evidence="6" type="ORF">FD09_GL001882</name>
</gene>
<dbReference type="PANTHER" id="PTHR19375">
    <property type="entry name" value="HEAT SHOCK PROTEIN 70KDA"/>
    <property type="match status" value="1"/>
</dbReference>
<dbReference type="PRINTS" id="PR00301">
    <property type="entry name" value="HEATSHOCK70"/>
</dbReference>
<dbReference type="FunFam" id="3.30.420.40:FF:000545">
    <property type="entry name" value="Endoplasmic reticulum chaperone BiP"/>
    <property type="match status" value="1"/>
</dbReference>
<dbReference type="GO" id="GO:0140662">
    <property type="term" value="F:ATP-dependent protein folding chaperone"/>
    <property type="evidence" value="ECO:0007669"/>
    <property type="project" value="InterPro"/>
</dbReference>
<evidence type="ECO:0000313" key="7">
    <source>
        <dbReference type="Proteomes" id="UP000051330"/>
    </source>
</evidence>
<dbReference type="STRING" id="1423792.FD09_GL001882"/>
<keyword evidence="2 5" id="KW-0547">Nucleotide-binding</keyword>